<proteinExistence type="predicted"/>
<keyword evidence="1" id="KW-0472">Membrane</keyword>
<dbReference type="EMBL" id="JAUCMV010000004">
    <property type="protein sequence ID" value="KAK0402664.1"/>
    <property type="molecule type" value="Genomic_DNA"/>
</dbReference>
<dbReference type="AlphaFoldDB" id="A0AA39LMP5"/>
<accession>A0AA39LMP5</accession>
<evidence type="ECO:0000256" key="1">
    <source>
        <dbReference type="SAM" id="Phobius"/>
    </source>
</evidence>
<dbReference type="SUPFAM" id="SSF81321">
    <property type="entry name" value="Family A G protein-coupled receptor-like"/>
    <property type="match status" value="1"/>
</dbReference>
<reference evidence="2" key="1">
    <citation type="submission" date="2023-06" db="EMBL/GenBank/DDBJ databases">
        <title>Genomic analysis of the entomopathogenic nematode Steinernema hermaphroditum.</title>
        <authorList>
            <person name="Schwarz E.M."/>
            <person name="Heppert J.K."/>
            <person name="Baniya A."/>
            <person name="Schwartz H.T."/>
            <person name="Tan C.-H."/>
            <person name="Antoshechkin I."/>
            <person name="Sternberg P.W."/>
            <person name="Goodrich-Blair H."/>
            <person name="Dillman A.R."/>
        </authorList>
    </citation>
    <scope>NUCLEOTIDE SEQUENCE</scope>
    <source>
        <strain evidence="2">PS9179</strain>
        <tissue evidence="2">Whole animal</tissue>
    </source>
</reference>
<evidence type="ECO:0000313" key="2">
    <source>
        <dbReference type="EMBL" id="KAK0402664.1"/>
    </source>
</evidence>
<comment type="caution">
    <text evidence="2">The sequence shown here is derived from an EMBL/GenBank/DDBJ whole genome shotgun (WGS) entry which is preliminary data.</text>
</comment>
<feature type="transmembrane region" description="Helical" evidence="1">
    <location>
        <begin position="114"/>
        <end position="135"/>
    </location>
</feature>
<dbReference type="Proteomes" id="UP001175271">
    <property type="component" value="Unassembled WGS sequence"/>
</dbReference>
<name>A0AA39LMP5_9BILA</name>
<organism evidence="2 3">
    <name type="scientific">Steinernema hermaphroditum</name>
    <dbReference type="NCBI Taxonomy" id="289476"/>
    <lineage>
        <taxon>Eukaryota</taxon>
        <taxon>Metazoa</taxon>
        <taxon>Ecdysozoa</taxon>
        <taxon>Nematoda</taxon>
        <taxon>Chromadorea</taxon>
        <taxon>Rhabditida</taxon>
        <taxon>Tylenchina</taxon>
        <taxon>Panagrolaimomorpha</taxon>
        <taxon>Strongyloidoidea</taxon>
        <taxon>Steinernematidae</taxon>
        <taxon>Steinernema</taxon>
    </lineage>
</organism>
<sequence length="293" mass="32946">MSSANFVSGCIYGVLSVLQFIINALVLVVTLRFKEYGSVTYRIIKNMCISCLLQQAVFFIGALMSFSNSNFDYTFEKICGAVLQSSWILYISLSLTLAIDRMLTFVCAHLSSPVSYCLLSLSWLHASGHLIVLLLPNFGIEYCYEFEADLMCAGWYYDSQPGSYIVADIEPFILLALECSIFFCYIVVLVRLVKLKSMTNAKRQISSFRTELRILVIALLAFIYECSLIVFVHFGPELLPQSTSVDVLISTLWMLDSGLFSFVTLVINTSIRGRLLSMLTRNKNVTVVTSFHS</sequence>
<feature type="transmembrane region" description="Helical" evidence="1">
    <location>
        <begin position="43"/>
        <end position="67"/>
    </location>
</feature>
<evidence type="ECO:0000313" key="3">
    <source>
        <dbReference type="Proteomes" id="UP001175271"/>
    </source>
</evidence>
<feature type="transmembrane region" description="Helical" evidence="1">
    <location>
        <begin position="87"/>
        <end position="107"/>
    </location>
</feature>
<dbReference type="CDD" id="cd00637">
    <property type="entry name" value="7tm_classA_rhodopsin-like"/>
    <property type="match status" value="1"/>
</dbReference>
<dbReference type="Gene3D" id="1.20.1070.10">
    <property type="entry name" value="Rhodopsin 7-helix transmembrane proteins"/>
    <property type="match status" value="1"/>
</dbReference>
<protein>
    <submittedName>
        <fullName evidence="2">Uncharacterized protein</fullName>
    </submittedName>
</protein>
<keyword evidence="1" id="KW-0812">Transmembrane</keyword>
<keyword evidence="3" id="KW-1185">Reference proteome</keyword>
<gene>
    <name evidence="2" type="ORF">QR680_016464</name>
</gene>
<feature type="transmembrane region" description="Helical" evidence="1">
    <location>
        <begin position="172"/>
        <end position="193"/>
    </location>
</feature>
<feature type="transmembrane region" description="Helical" evidence="1">
    <location>
        <begin position="6"/>
        <end position="31"/>
    </location>
</feature>
<feature type="transmembrane region" description="Helical" evidence="1">
    <location>
        <begin position="247"/>
        <end position="271"/>
    </location>
</feature>
<feature type="transmembrane region" description="Helical" evidence="1">
    <location>
        <begin position="214"/>
        <end position="235"/>
    </location>
</feature>
<keyword evidence="1" id="KW-1133">Transmembrane helix</keyword>